<keyword evidence="1" id="KW-0813">Transport</keyword>
<reference evidence="8 9" key="1">
    <citation type="submission" date="2019-11" db="EMBL/GenBank/DDBJ databases">
        <authorList>
            <person name="Zhang X.Y."/>
        </authorList>
    </citation>
    <scope>NUCLEOTIDE SEQUENCE [LARGE SCALE GENOMIC DNA]</scope>
    <source>
        <strain evidence="8 9">C176</strain>
    </source>
</reference>
<dbReference type="GO" id="GO:0005524">
    <property type="term" value="F:ATP binding"/>
    <property type="evidence" value="ECO:0007669"/>
    <property type="project" value="UniProtKB-KW"/>
</dbReference>
<dbReference type="PANTHER" id="PTHR43875">
    <property type="entry name" value="MALTODEXTRIN IMPORT ATP-BINDING PROTEIN MSMX"/>
    <property type="match status" value="1"/>
</dbReference>
<evidence type="ECO:0000256" key="3">
    <source>
        <dbReference type="ARBA" id="ARBA00022741"/>
    </source>
</evidence>
<dbReference type="InterPro" id="IPR008995">
    <property type="entry name" value="Mo/tungstate-bd_C_term_dom"/>
</dbReference>
<dbReference type="GO" id="GO:0055052">
    <property type="term" value="C:ATP-binding cassette (ABC) transporter complex, substrate-binding subunit-containing"/>
    <property type="evidence" value="ECO:0007669"/>
    <property type="project" value="TreeGrafter"/>
</dbReference>
<comment type="caution">
    <text evidence="8">The sequence shown here is derived from an EMBL/GenBank/DDBJ whole genome shotgun (WGS) entry which is preliminary data.</text>
</comment>
<dbReference type="InterPro" id="IPR013611">
    <property type="entry name" value="Transp-assoc_OB_typ2"/>
</dbReference>
<name>A0A6N7QXB2_9GAMM</name>
<dbReference type="Gene3D" id="2.40.50.100">
    <property type="match status" value="1"/>
</dbReference>
<dbReference type="EMBL" id="WJPP01000005">
    <property type="protein sequence ID" value="MRH78967.1"/>
    <property type="molecule type" value="Genomic_DNA"/>
</dbReference>
<dbReference type="GO" id="GO:0015408">
    <property type="term" value="F:ABC-type ferric iron transporter activity"/>
    <property type="evidence" value="ECO:0007669"/>
    <property type="project" value="InterPro"/>
</dbReference>
<proteinExistence type="predicted"/>
<evidence type="ECO:0000313" key="9">
    <source>
        <dbReference type="Proteomes" id="UP000433788"/>
    </source>
</evidence>
<dbReference type="AlphaFoldDB" id="A0A6N7QXB2"/>
<dbReference type="InterPro" id="IPR047641">
    <property type="entry name" value="ABC_transpr_MalK/UgpC-like"/>
</dbReference>
<evidence type="ECO:0000313" key="8">
    <source>
        <dbReference type="EMBL" id="MRH78967.1"/>
    </source>
</evidence>
<dbReference type="InterPro" id="IPR003593">
    <property type="entry name" value="AAA+_ATPase"/>
</dbReference>
<dbReference type="Pfam" id="PF00005">
    <property type="entry name" value="ABC_tran"/>
    <property type="match status" value="1"/>
</dbReference>
<evidence type="ECO:0000256" key="2">
    <source>
        <dbReference type="ARBA" id="ARBA00022475"/>
    </source>
</evidence>
<dbReference type="Pfam" id="PF08402">
    <property type="entry name" value="TOBE_2"/>
    <property type="match status" value="1"/>
</dbReference>
<keyword evidence="6" id="KW-0472">Membrane</keyword>
<evidence type="ECO:0000256" key="6">
    <source>
        <dbReference type="ARBA" id="ARBA00023136"/>
    </source>
</evidence>
<dbReference type="InterPro" id="IPR027417">
    <property type="entry name" value="P-loop_NTPase"/>
</dbReference>
<keyword evidence="4 8" id="KW-0067">ATP-binding</keyword>
<dbReference type="GO" id="GO:0016887">
    <property type="term" value="F:ATP hydrolysis activity"/>
    <property type="evidence" value="ECO:0007669"/>
    <property type="project" value="InterPro"/>
</dbReference>
<accession>A0A6N7QXB2</accession>
<feature type="domain" description="ABC transporter" evidence="7">
    <location>
        <begin position="3"/>
        <end position="233"/>
    </location>
</feature>
<dbReference type="Proteomes" id="UP000433788">
    <property type="component" value="Unassembled WGS sequence"/>
</dbReference>
<evidence type="ECO:0000256" key="1">
    <source>
        <dbReference type="ARBA" id="ARBA00022448"/>
    </source>
</evidence>
<dbReference type="PROSITE" id="PS50893">
    <property type="entry name" value="ABC_TRANSPORTER_2"/>
    <property type="match status" value="1"/>
</dbReference>
<protein>
    <submittedName>
        <fullName evidence="8">ATP-binding cassette domain-containing protein</fullName>
    </submittedName>
</protein>
<keyword evidence="5" id="KW-1278">Translocase</keyword>
<dbReference type="RefSeq" id="WP_153720017.1">
    <property type="nucleotide sequence ID" value="NZ_WJPP01000005.1"/>
</dbReference>
<evidence type="ECO:0000256" key="5">
    <source>
        <dbReference type="ARBA" id="ARBA00022967"/>
    </source>
</evidence>
<dbReference type="InterPro" id="IPR015853">
    <property type="entry name" value="ABC_transpr_FbpC"/>
</dbReference>
<dbReference type="SMART" id="SM00382">
    <property type="entry name" value="AAA"/>
    <property type="match status" value="1"/>
</dbReference>
<organism evidence="8 9">
    <name type="scientific">Spiribacter salilacus</name>
    <dbReference type="NCBI Taxonomy" id="2664894"/>
    <lineage>
        <taxon>Bacteria</taxon>
        <taxon>Pseudomonadati</taxon>
        <taxon>Pseudomonadota</taxon>
        <taxon>Gammaproteobacteria</taxon>
        <taxon>Chromatiales</taxon>
        <taxon>Ectothiorhodospiraceae</taxon>
        <taxon>Spiribacter</taxon>
    </lineage>
</organism>
<dbReference type="InterPro" id="IPR012340">
    <property type="entry name" value="NA-bd_OB-fold"/>
</dbReference>
<gene>
    <name evidence="8" type="ORF">GH984_09670</name>
</gene>
<dbReference type="PANTHER" id="PTHR43875:SF15">
    <property type="entry name" value="TREHALOSE IMPORT ATP-BINDING PROTEIN SUGC"/>
    <property type="match status" value="1"/>
</dbReference>
<dbReference type="InterPro" id="IPR003439">
    <property type="entry name" value="ABC_transporter-like_ATP-bd"/>
</dbReference>
<keyword evidence="3" id="KW-0547">Nucleotide-binding</keyword>
<evidence type="ECO:0000259" key="7">
    <source>
        <dbReference type="PROSITE" id="PS50893"/>
    </source>
</evidence>
<dbReference type="Gene3D" id="2.40.50.140">
    <property type="entry name" value="Nucleic acid-binding proteins"/>
    <property type="match status" value="1"/>
</dbReference>
<dbReference type="CDD" id="cd03259">
    <property type="entry name" value="ABC_Carb_Solutes_like"/>
    <property type="match status" value="1"/>
</dbReference>
<dbReference type="Gene3D" id="3.40.50.300">
    <property type="entry name" value="P-loop containing nucleotide triphosphate hydrolases"/>
    <property type="match status" value="1"/>
</dbReference>
<sequence>MSLVLEGVSRSVEGVPYLDNINLVCERGEFNVLLGLTRAGKTTLMRVMAGLEPLNAGRVLEDGVDVSKVSVRKRSLGMVYQQFINYPAMSVYENIASPLRLERLPKADIDRRVRDEAARLGIDHLLDRLPSELSGGQQQRCAMARALVRDAKLILLDEPLVNLDYKLREGLRSELRALFADRDTVVVYATTEPEEALILGGKTAVLHEGRLLQHGPTAEVYRNPVNTTVTQVFADPPMNLMQARIEDGQFYVDGREGIELPPHLSHLATGHYTLGLRPHHLFASDRGQGSVSLVGEVEVAEVAGSVTYIHLDVNHRDWVVLERGVHTVHPGARFEVHFHRRHLYVFDQQDRLVASPDSELGQ</sequence>
<dbReference type="SUPFAM" id="SSF50331">
    <property type="entry name" value="MOP-like"/>
    <property type="match status" value="1"/>
</dbReference>
<keyword evidence="9" id="KW-1185">Reference proteome</keyword>
<dbReference type="SUPFAM" id="SSF52540">
    <property type="entry name" value="P-loop containing nucleoside triphosphate hydrolases"/>
    <property type="match status" value="1"/>
</dbReference>
<keyword evidence="2" id="KW-1003">Cell membrane</keyword>
<evidence type="ECO:0000256" key="4">
    <source>
        <dbReference type="ARBA" id="ARBA00022840"/>
    </source>
</evidence>